<evidence type="ECO:0000256" key="4">
    <source>
        <dbReference type="ARBA" id="ARBA00023242"/>
    </source>
</evidence>
<feature type="coiled-coil region" evidence="5">
    <location>
        <begin position="273"/>
        <end position="300"/>
    </location>
</feature>
<keyword evidence="3" id="KW-0508">mRNA splicing</keyword>
<evidence type="ECO:0000256" key="3">
    <source>
        <dbReference type="ARBA" id="ARBA00023187"/>
    </source>
</evidence>
<evidence type="ECO:0000256" key="1">
    <source>
        <dbReference type="ARBA" id="ARBA00004123"/>
    </source>
</evidence>
<feature type="region of interest" description="Disordered" evidence="6">
    <location>
        <begin position="125"/>
        <end position="263"/>
    </location>
</feature>
<name>A0A9P6E6B3_9AGAR</name>
<comment type="caution">
    <text evidence="9">The sequence shown here is derived from an EMBL/GenBank/DDBJ whole genome shotgun (WGS) entry which is preliminary data.</text>
</comment>
<feature type="compositionally biased region" description="Low complexity" evidence="6">
    <location>
        <begin position="61"/>
        <end position="77"/>
    </location>
</feature>
<dbReference type="InterPro" id="IPR013881">
    <property type="entry name" value="Pre-mRNA_splic_Prp3_dom"/>
</dbReference>
<accession>A0A9P6E6B3</accession>
<feature type="compositionally biased region" description="Low complexity" evidence="6">
    <location>
        <begin position="35"/>
        <end position="53"/>
    </location>
</feature>
<dbReference type="PANTHER" id="PTHR14212:SF0">
    <property type="entry name" value="U4_U6 SMALL NUCLEAR RIBONUCLEOPROTEIN PRP3"/>
    <property type="match status" value="1"/>
</dbReference>
<gene>
    <name evidence="9" type="ORF">CPB83DRAFT_799557</name>
</gene>
<evidence type="ECO:0000313" key="9">
    <source>
        <dbReference type="EMBL" id="KAF9523290.1"/>
    </source>
</evidence>
<dbReference type="EMBL" id="MU157921">
    <property type="protein sequence ID" value="KAF9523290.1"/>
    <property type="molecule type" value="Genomic_DNA"/>
</dbReference>
<keyword evidence="5" id="KW-0175">Coiled coil</keyword>
<evidence type="ECO:0000256" key="2">
    <source>
        <dbReference type="ARBA" id="ARBA00022664"/>
    </source>
</evidence>
<feature type="compositionally biased region" description="Acidic residues" evidence="6">
    <location>
        <begin position="570"/>
        <end position="584"/>
    </location>
</feature>
<dbReference type="GO" id="GO:0046540">
    <property type="term" value="C:U4/U6 x U5 tri-snRNP complex"/>
    <property type="evidence" value="ECO:0007669"/>
    <property type="project" value="InterPro"/>
</dbReference>
<organism evidence="9 10">
    <name type="scientific">Crepidotus variabilis</name>
    <dbReference type="NCBI Taxonomy" id="179855"/>
    <lineage>
        <taxon>Eukaryota</taxon>
        <taxon>Fungi</taxon>
        <taxon>Dikarya</taxon>
        <taxon>Basidiomycota</taxon>
        <taxon>Agaricomycotina</taxon>
        <taxon>Agaricomycetes</taxon>
        <taxon>Agaricomycetidae</taxon>
        <taxon>Agaricales</taxon>
        <taxon>Agaricineae</taxon>
        <taxon>Crepidotaceae</taxon>
        <taxon>Crepidotus</taxon>
    </lineage>
</organism>
<keyword evidence="2" id="KW-0507">mRNA processing</keyword>
<proteinExistence type="predicted"/>
<evidence type="ECO:0000259" key="7">
    <source>
        <dbReference type="Pfam" id="PF06544"/>
    </source>
</evidence>
<evidence type="ECO:0000313" key="10">
    <source>
        <dbReference type="Proteomes" id="UP000807306"/>
    </source>
</evidence>
<evidence type="ECO:0000256" key="6">
    <source>
        <dbReference type="SAM" id="MobiDB-lite"/>
    </source>
</evidence>
<feature type="domain" description="Pre-mRNA-splicing factor 3" evidence="8">
    <location>
        <begin position="252"/>
        <end position="475"/>
    </location>
</feature>
<evidence type="ECO:0000259" key="8">
    <source>
        <dbReference type="Pfam" id="PF08572"/>
    </source>
</evidence>
<comment type="subcellular location">
    <subcellularLocation>
        <location evidence="1">Nucleus</location>
    </subcellularLocation>
</comment>
<evidence type="ECO:0000256" key="5">
    <source>
        <dbReference type="SAM" id="Coils"/>
    </source>
</evidence>
<feature type="compositionally biased region" description="Polar residues" evidence="6">
    <location>
        <begin position="209"/>
        <end position="228"/>
    </location>
</feature>
<reference evidence="9" key="1">
    <citation type="submission" date="2020-11" db="EMBL/GenBank/DDBJ databases">
        <authorList>
            <consortium name="DOE Joint Genome Institute"/>
            <person name="Ahrendt S."/>
            <person name="Riley R."/>
            <person name="Andreopoulos W."/>
            <person name="Labutti K."/>
            <person name="Pangilinan J."/>
            <person name="Ruiz-Duenas F.J."/>
            <person name="Barrasa J.M."/>
            <person name="Sanchez-Garcia M."/>
            <person name="Camarero S."/>
            <person name="Miyauchi S."/>
            <person name="Serrano A."/>
            <person name="Linde D."/>
            <person name="Babiker R."/>
            <person name="Drula E."/>
            <person name="Ayuso-Fernandez I."/>
            <person name="Pacheco R."/>
            <person name="Padilla G."/>
            <person name="Ferreira P."/>
            <person name="Barriuso J."/>
            <person name="Kellner H."/>
            <person name="Castanera R."/>
            <person name="Alfaro M."/>
            <person name="Ramirez L."/>
            <person name="Pisabarro A.G."/>
            <person name="Kuo A."/>
            <person name="Tritt A."/>
            <person name="Lipzen A."/>
            <person name="He G."/>
            <person name="Yan M."/>
            <person name="Ng V."/>
            <person name="Cullen D."/>
            <person name="Martin F."/>
            <person name="Rosso M.-N."/>
            <person name="Henrissat B."/>
            <person name="Hibbett D."/>
            <person name="Martinez A.T."/>
            <person name="Grigoriev I.V."/>
        </authorList>
    </citation>
    <scope>NUCLEOTIDE SEQUENCE</scope>
    <source>
        <strain evidence="9">CBS 506.95</strain>
    </source>
</reference>
<sequence length="676" mass="72864">MDYFAKKRAEIAAKAASMLKNNPSLAGLAKPPPSRSSSSIAAPAPRVPVIPASDPNKVVYAATPSPVVSSGPTPATPASGGDGGSTPAVGSDEFNRKIAEARRRVADAKTKLAVKDNPYMSVALANKKKPTPSATPSATPSMEHQGGGGLKMAAHPLLLDSQPSMPFQQSKKDRYKPMQPKFASIKANVRAQPSPSPAPGYTPILRETPSVNPYVSAGLTPSSGSNATMPGAPGSSTPGGGGSSSAEPTFTTAPSTRSGRKFHFNPKGKYVALADKMRQEQQLEALKKRIEESARRLAATGEGGLGAVVEGVEKGIKRQPPPSSEWWDASLLPNGTKSYEEVIGEGGGGWGKCKIRTGDSPILIFVQHPIPIPAVDEKGGSGGGEGVELKPMKLTTKEMKKMRRLRRKAELEDKRDRIRMGLMAPEAPKVRLANLMKVLTTDAIQDPTRVEARVRREVAMRRHTHEKMNAERKLTDEQRREKKEQKKNEEEKRGLVGAVFKVNILSDPSHQFKVRRNAEQLALSGVCIFNPSFNLVYVEGAHRFVKQYKKLMVGRIKWREAARGRGGADIEMEDGNSDGSDNEEGGAGKASAEASGDKAGGGASEADASSKPKEENVVDLSNNKCVLIWEGAIRDREFGNFRAKSCPTDREAKEFLGEKMKGYWDVARAWKDDDDE</sequence>
<dbReference type="CDD" id="cd24162">
    <property type="entry name" value="Prp3_C"/>
    <property type="match status" value="1"/>
</dbReference>
<feature type="domain" description="Small nuclear ribonucleoprotein Prp3 C-terminal" evidence="7">
    <location>
        <begin position="498"/>
        <end position="667"/>
    </location>
</feature>
<dbReference type="AlphaFoldDB" id="A0A9P6E6B3"/>
<feature type="region of interest" description="Disordered" evidence="6">
    <location>
        <begin position="564"/>
        <end position="615"/>
    </location>
</feature>
<dbReference type="GO" id="GO:0000398">
    <property type="term" value="P:mRNA splicing, via spliceosome"/>
    <property type="evidence" value="ECO:0007669"/>
    <property type="project" value="InterPro"/>
</dbReference>
<dbReference type="Proteomes" id="UP000807306">
    <property type="component" value="Unassembled WGS sequence"/>
</dbReference>
<keyword evidence="4" id="KW-0539">Nucleus</keyword>
<protein>
    <submittedName>
        <fullName evidence="9">Pre-mRNA processing factor 3-domain-containing protein</fullName>
    </submittedName>
</protein>
<dbReference type="InterPro" id="IPR027104">
    <property type="entry name" value="Prp3"/>
</dbReference>
<dbReference type="Pfam" id="PF06544">
    <property type="entry name" value="Prp3_C"/>
    <property type="match status" value="1"/>
</dbReference>
<keyword evidence="10" id="KW-1185">Reference proteome</keyword>
<feature type="region of interest" description="Disordered" evidence="6">
    <location>
        <begin position="464"/>
        <end position="492"/>
    </location>
</feature>
<feature type="region of interest" description="Disordered" evidence="6">
    <location>
        <begin position="20"/>
        <end position="96"/>
    </location>
</feature>
<dbReference type="Pfam" id="PF08572">
    <property type="entry name" value="PRP3"/>
    <property type="match status" value="1"/>
</dbReference>
<dbReference type="InterPro" id="IPR010541">
    <property type="entry name" value="Prp3_C"/>
</dbReference>
<feature type="compositionally biased region" description="Low complexity" evidence="6">
    <location>
        <begin position="131"/>
        <end position="141"/>
    </location>
</feature>
<dbReference type="OrthoDB" id="10264544at2759"/>
<dbReference type="PANTHER" id="PTHR14212">
    <property type="entry name" value="U4/U6-ASSOCIATED RNA SPLICING FACTOR-RELATED"/>
    <property type="match status" value="1"/>
</dbReference>